<proteinExistence type="predicted"/>
<feature type="transmembrane region" description="Helical" evidence="1">
    <location>
        <begin position="1083"/>
        <end position="1102"/>
    </location>
</feature>
<dbReference type="EMBL" id="CATOUU010001064">
    <property type="protein sequence ID" value="CAI9969969.1"/>
    <property type="molecule type" value="Genomic_DNA"/>
</dbReference>
<evidence type="ECO:0008006" key="5">
    <source>
        <dbReference type="Google" id="ProtNLM"/>
    </source>
</evidence>
<accession>A0AA86UVV0</accession>
<evidence type="ECO:0000313" key="4">
    <source>
        <dbReference type="Proteomes" id="UP001642409"/>
    </source>
</evidence>
<keyword evidence="4" id="KW-1185">Reference proteome</keyword>
<evidence type="ECO:0000313" key="2">
    <source>
        <dbReference type="EMBL" id="CAI9969969.1"/>
    </source>
</evidence>
<dbReference type="EMBL" id="CAXDID020000040">
    <property type="protein sequence ID" value="CAL6000086.1"/>
    <property type="molecule type" value="Genomic_DNA"/>
</dbReference>
<sequence length="1361" mass="158680">MQIIHVYGIAVNQLQTQMQEFEQLHLDNQYSNIFQSVQEIINQEDSTYYSPPLLIFNDYTEHISEYSLRYFTASHAIVNIIKQLDLILQNGNDSEKTWATERKNALKSETPDLNNVFIFKQKQFFQHYQNIIDQIEKASQVINVNSTKEEINASISDILGANTTSFILGNKSQLLDIVPFSNPTLLQNIPKDIILTFKQFNKKNIILQTLYETATLYDRVWLYAIDGNIKNLIQALFFKQYLSIIQIQNNIEIIEDYLLNYQFREITVKLDFVQTLCSIVETLNKNLSYIITEQTNQLTTHSLISFFIFSSDQRFAVNRKLKKLQNINVYLVSEKTENQFNVQFLDFFDLILGYNSFEEYKSIQLQAIIKHQQQCNYINDTFIGTLNNSLIFMKPVYINDEYFGSIYKLFEFENLFFYNNVNYFDQVSRDIILDQKTNRVLFDPFAQRSAPYSIINGQIKYLPQLKPIVFNHSELLFDFSKSVRTTNIQNYDYIDDDIFIRKESVLYQLKSVVDQYAGIISISNRALTMKLRSAFKSCDQSAQSLQDLKEYYRQYQSKLKYNITEQRAISSPSHTNINDECSFKLNIQCVDDSSQYYAARKIVKTVFGIPSQQCQFNQSSYFSFHFGMENILDEIESQTSENQSVITGNLISMTQLLRQSYLLAGQGKNGQLQYGLIKYLNVPQSTTVKFLSQYLLKRDQSNYQDIQYDETIDQNTPVVIPMMIYDILYSLNDIALFSQATYNLEKLVSDPNVLEIQIGHVFNDQKDITLKNLYTNYYSIYTSQNNVSTTAQARFKLFSNILSYFQLHYFTYSSGPNWKAIMKEQLKIQPLGQIQKYRIGQINGNVAITKALLVTNKNLDNQTGVNGFLTLVLNTPFNLQIKGQHTYLDSCTRYISGIENKIYLEGVRHVLSNFKYLQRTRINYTINDYNIIYEINTSFWHDALNRAENNEFIIAVTQGKSVFENYLNQANYDESQMHERTIIFDAKSLYFVSGKLIVKQYGAIDGLIIIYDDIVLNSETNINNSINELNQKQQMDTVDVDKLDYFYYNLTSRVTKTVESIIRRFPANYVKNKQIQYAVNEEILILFCFSFPLIVIVLIICSKQNRIQYSYKIDEQTCENLSNLILSSSSSIISRLHSVSLTALLPDCTPTDFNWINTAKYIHKSDKLLVKVSKQSNCIFHQDMNYDAIAFKLALQRVKQPYILFFNLSMSQQTESHFEASFLLLTTAQQYSLILNNLRNQPGFLTKNRIKLSEFRTVVFSVQAKYFKVPRVRLYAQSQSDSRIISKINSVIGSRADSRVLSFYQSREETEMYQRYFDDSVEFYDRGIHTPCQIQIMKITTFIVKDLLKEDLICCAINFLQ</sequence>
<name>A0AA86UVV0_9EUKA</name>
<comment type="caution">
    <text evidence="2">The sequence shown here is derived from an EMBL/GenBank/DDBJ whole genome shotgun (WGS) entry which is preliminary data.</text>
</comment>
<gene>
    <name evidence="3" type="ORF">HINF_LOCUS16533</name>
    <name evidence="2" type="ORF">HINF_LOCUS57614</name>
</gene>
<evidence type="ECO:0000313" key="3">
    <source>
        <dbReference type="EMBL" id="CAL6000086.1"/>
    </source>
</evidence>
<reference evidence="2" key="1">
    <citation type="submission" date="2023-06" db="EMBL/GenBank/DDBJ databases">
        <authorList>
            <person name="Kurt Z."/>
        </authorList>
    </citation>
    <scope>NUCLEOTIDE SEQUENCE</scope>
</reference>
<keyword evidence="1" id="KW-0812">Transmembrane</keyword>
<keyword evidence="1" id="KW-1133">Transmembrane helix</keyword>
<dbReference type="Proteomes" id="UP001642409">
    <property type="component" value="Unassembled WGS sequence"/>
</dbReference>
<organism evidence="2">
    <name type="scientific">Hexamita inflata</name>
    <dbReference type="NCBI Taxonomy" id="28002"/>
    <lineage>
        <taxon>Eukaryota</taxon>
        <taxon>Metamonada</taxon>
        <taxon>Diplomonadida</taxon>
        <taxon>Hexamitidae</taxon>
        <taxon>Hexamitinae</taxon>
        <taxon>Hexamita</taxon>
    </lineage>
</organism>
<protein>
    <recommendedName>
        <fullName evidence="5">Transmembrane protein</fullName>
    </recommendedName>
</protein>
<keyword evidence="1" id="KW-0472">Membrane</keyword>
<evidence type="ECO:0000256" key="1">
    <source>
        <dbReference type="SAM" id="Phobius"/>
    </source>
</evidence>
<reference evidence="3 4" key="2">
    <citation type="submission" date="2024-07" db="EMBL/GenBank/DDBJ databases">
        <authorList>
            <person name="Akdeniz Z."/>
        </authorList>
    </citation>
    <scope>NUCLEOTIDE SEQUENCE [LARGE SCALE GENOMIC DNA]</scope>
</reference>